<dbReference type="InterPro" id="IPR002550">
    <property type="entry name" value="CNNM"/>
</dbReference>
<evidence type="ECO:0000256" key="11">
    <source>
        <dbReference type="SAM" id="Phobius"/>
    </source>
</evidence>
<keyword evidence="3" id="KW-1003">Cell membrane</keyword>
<dbReference type="Pfam" id="PF00571">
    <property type="entry name" value="CBS"/>
    <property type="match status" value="2"/>
</dbReference>
<dbReference type="EMBL" id="QUZK01000035">
    <property type="protein sequence ID" value="RFF30416.1"/>
    <property type="molecule type" value="Genomic_DNA"/>
</dbReference>
<reference evidence="14 15" key="1">
    <citation type="submission" date="2018-08" db="EMBL/GenBank/DDBJ databases">
        <title>Wenzhouxiangella salilacus sp. nov., a novel bacterium isolated from a saline lake in Xinjiang Province, China.</title>
        <authorList>
            <person name="Han S."/>
        </authorList>
    </citation>
    <scope>NUCLEOTIDE SEQUENCE [LARGE SCALE GENOMIC DNA]</scope>
    <source>
        <strain evidence="14 15">XDB06</strain>
    </source>
</reference>
<dbReference type="InterPro" id="IPR046342">
    <property type="entry name" value="CBS_dom_sf"/>
</dbReference>
<dbReference type="GO" id="GO:0005886">
    <property type="term" value="C:plasma membrane"/>
    <property type="evidence" value="ECO:0007669"/>
    <property type="project" value="UniProtKB-SubCell"/>
</dbReference>
<protein>
    <submittedName>
        <fullName evidence="14">HlyC/CorC family transporter</fullName>
    </submittedName>
</protein>
<keyword evidence="8 10" id="KW-0472">Membrane</keyword>
<comment type="similarity">
    <text evidence="2">Belongs to the UPF0053 family.</text>
</comment>
<evidence type="ECO:0000256" key="2">
    <source>
        <dbReference type="ARBA" id="ARBA00006337"/>
    </source>
</evidence>
<feature type="domain" description="CBS" evidence="12">
    <location>
        <begin position="274"/>
        <end position="331"/>
    </location>
</feature>
<feature type="transmembrane region" description="Helical" evidence="11">
    <location>
        <begin position="92"/>
        <end position="112"/>
    </location>
</feature>
<evidence type="ECO:0000256" key="1">
    <source>
        <dbReference type="ARBA" id="ARBA00004651"/>
    </source>
</evidence>
<organism evidence="14 15">
    <name type="scientific">Wenzhouxiangella sediminis</name>
    <dbReference type="NCBI Taxonomy" id="1792836"/>
    <lineage>
        <taxon>Bacteria</taxon>
        <taxon>Pseudomonadati</taxon>
        <taxon>Pseudomonadota</taxon>
        <taxon>Gammaproteobacteria</taxon>
        <taxon>Chromatiales</taxon>
        <taxon>Wenzhouxiangellaceae</taxon>
        <taxon>Wenzhouxiangella</taxon>
    </lineage>
</organism>
<dbReference type="PANTHER" id="PTHR22777:SF32">
    <property type="entry name" value="UPF0053 INNER MEMBRANE PROTEIN YFJD"/>
    <property type="match status" value="1"/>
</dbReference>
<dbReference type="PROSITE" id="PS51846">
    <property type="entry name" value="CNNM"/>
    <property type="match status" value="1"/>
</dbReference>
<dbReference type="GO" id="GO:0050660">
    <property type="term" value="F:flavin adenine dinucleotide binding"/>
    <property type="evidence" value="ECO:0007669"/>
    <property type="project" value="InterPro"/>
</dbReference>
<evidence type="ECO:0000256" key="10">
    <source>
        <dbReference type="PROSITE-ProRule" id="PRU01193"/>
    </source>
</evidence>
<feature type="transmembrane region" description="Helical" evidence="11">
    <location>
        <begin position="63"/>
        <end position="86"/>
    </location>
</feature>
<comment type="subcellular location">
    <subcellularLocation>
        <location evidence="1">Cell membrane</location>
        <topology evidence="1">Multi-pass membrane protein</topology>
    </subcellularLocation>
</comment>
<evidence type="ECO:0000256" key="5">
    <source>
        <dbReference type="ARBA" id="ARBA00022737"/>
    </source>
</evidence>
<dbReference type="SUPFAM" id="SSF56176">
    <property type="entry name" value="FAD-binding/transporter-associated domain-like"/>
    <property type="match status" value="1"/>
</dbReference>
<dbReference type="SUPFAM" id="SSF54631">
    <property type="entry name" value="CBS-domain pair"/>
    <property type="match status" value="1"/>
</dbReference>
<dbReference type="SMART" id="SM01091">
    <property type="entry name" value="CorC_HlyC"/>
    <property type="match status" value="1"/>
</dbReference>
<dbReference type="PANTHER" id="PTHR22777">
    <property type="entry name" value="HEMOLYSIN-RELATED"/>
    <property type="match status" value="1"/>
</dbReference>
<dbReference type="InterPro" id="IPR005170">
    <property type="entry name" value="Transptr-assoc_dom"/>
</dbReference>
<evidence type="ECO:0000256" key="6">
    <source>
        <dbReference type="ARBA" id="ARBA00022989"/>
    </source>
</evidence>
<evidence type="ECO:0000313" key="14">
    <source>
        <dbReference type="EMBL" id="RFF30416.1"/>
    </source>
</evidence>
<comment type="caution">
    <text evidence="14">The sequence shown here is derived from an EMBL/GenBank/DDBJ whole genome shotgun (WGS) entry which is preliminary data.</text>
</comment>
<feature type="domain" description="CNNM transmembrane" evidence="13">
    <location>
        <begin position="2"/>
        <end position="191"/>
    </location>
</feature>
<dbReference type="Gene3D" id="3.10.580.10">
    <property type="entry name" value="CBS-domain"/>
    <property type="match status" value="1"/>
</dbReference>
<evidence type="ECO:0000259" key="12">
    <source>
        <dbReference type="PROSITE" id="PS51371"/>
    </source>
</evidence>
<keyword evidence="7 9" id="KW-0129">CBS domain</keyword>
<evidence type="ECO:0000259" key="13">
    <source>
        <dbReference type="PROSITE" id="PS51846"/>
    </source>
</evidence>
<dbReference type="Proteomes" id="UP000260351">
    <property type="component" value="Unassembled WGS sequence"/>
</dbReference>
<keyword evidence="15" id="KW-1185">Reference proteome</keyword>
<evidence type="ECO:0000256" key="7">
    <source>
        <dbReference type="ARBA" id="ARBA00023122"/>
    </source>
</evidence>
<gene>
    <name evidence="14" type="ORF">DZC52_07995</name>
</gene>
<dbReference type="InterPro" id="IPR000644">
    <property type="entry name" value="CBS_dom"/>
</dbReference>
<keyword evidence="6 10" id="KW-1133">Transmembrane helix</keyword>
<evidence type="ECO:0000256" key="3">
    <source>
        <dbReference type="ARBA" id="ARBA00022475"/>
    </source>
</evidence>
<accession>A0A3E1K8K1</accession>
<dbReference type="PROSITE" id="PS51371">
    <property type="entry name" value="CBS"/>
    <property type="match status" value="1"/>
</dbReference>
<evidence type="ECO:0000256" key="9">
    <source>
        <dbReference type="PROSITE-ProRule" id="PRU00703"/>
    </source>
</evidence>
<dbReference type="RefSeq" id="WP_116650609.1">
    <property type="nucleotide sequence ID" value="NZ_QUZK01000035.1"/>
</dbReference>
<dbReference type="CDD" id="cd04590">
    <property type="entry name" value="CBS_pair_CorC_HlyC_assoc"/>
    <property type="match status" value="1"/>
</dbReference>
<keyword evidence="4 10" id="KW-0812">Transmembrane</keyword>
<proteinExistence type="inferred from homology"/>
<keyword evidence="5" id="KW-0677">Repeat</keyword>
<name>A0A3E1K8K1_9GAMM</name>
<evidence type="ECO:0000256" key="8">
    <source>
        <dbReference type="ARBA" id="ARBA00023136"/>
    </source>
</evidence>
<evidence type="ECO:0000313" key="15">
    <source>
        <dbReference type="Proteomes" id="UP000260351"/>
    </source>
</evidence>
<sequence>MTEAPLSALFILLAVLIVLSAFFSSSETGLVALNRYRMRHQANSGHRGARLAQRLLAKPDRMFGIILLGNNLVNILAASVATVIAIRLLGESGILASTLALTAVILVFAEVAPKTLAALKPERIAYPASYVLVPLLKLLYPAVWLVNLLAAALLRPFGAHRAGSAQDSISREELRTLVKEGGRHISLDHRQMLINILDLEHGSVDDVMVPRQDIVGIDLEADWEEILLTLETSIYTRLPVWRGDLDNMIGLLHIRSVLPGLTQGLLNRDTLEKAIRSPYFVPEGTPLTQQLLEFQTRERRLGLVVDEYGDIQGLITLDDILEEIVGEFTSERRHRQRMVRKLENGDWIVDGGATVRMLNRRFDWNLPITGAKTLNGLILEHLESLPDGRTSLRIGPHTFTIVDMVDKRIRKVQVRQVRG</sequence>
<evidence type="ECO:0000256" key="4">
    <source>
        <dbReference type="ARBA" id="ARBA00022692"/>
    </source>
</evidence>
<dbReference type="Gene3D" id="3.30.465.10">
    <property type="match status" value="1"/>
</dbReference>
<dbReference type="InterPro" id="IPR036318">
    <property type="entry name" value="FAD-bd_PCMH-like_sf"/>
</dbReference>
<feature type="transmembrane region" description="Helical" evidence="11">
    <location>
        <begin position="6"/>
        <end position="33"/>
    </location>
</feature>
<dbReference type="InterPro" id="IPR016169">
    <property type="entry name" value="FAD-bd_PCMH_sub2"/>
</dbReference>
<feature type="transmembrane region" description="Helical" evidence="11">
    <location>
        <begin position="124"/>
        <end position="146"/>
    </location>
</feature>
<dbReference type="Pfam" id="PF03471">
    <property type="entry name" value="CorC_HlyC"/>
    <property type="match status" value="1"/>
</dbReference>
<dbReference type="Pfam" id="PF01595">
    <property type="entry name" value="CNNM"/>
    <property type="match status" value="1"/>
</dbReference>
<dbReference type="InterPro" id="IPR044751">
    <property type="entry name" value="Ion_transp-like_CBS"/>
</dbReference>
<dbReference type="AlphaFoldDB" id="A0A3E1K8K1"/>
<dbReference type="OrthoDB" id="9797674at2"/>